<feature type="signal peptide" evidence="2">
    <location>
        <begin position="1"/>
        <end position="25"/>
    </location>
</feature>
<feature type="compositionally biased region" description="Basic and acidic residues" evidence="1">
    <location>
        <begin position="34"/>
        <end position="46"/>
    </location>
</feature>
<feature type="compositionally biased region" description="Low complexity" evidence="1">
    <location>
        <begin position="143"/>
        <end position="162"/>
    </location>
</feature>
<reference evidence="4" key="1">
    <citation type="submission" date="2016-06" db="EMBL/GenBank/DDBJ databases">
        <authorList>
            <person name="Varghese N."/>
        </authorList>
    </citation>
    <scope>NUCLEOTIDE SEQUENCE [LARGE SCALE GENOMIC DNA]</scope>
    <source>
        <strain evidence="4">DSM 46123</strain>
    </source>
</reference>
<gene>
    <name evidence="3" type="ORF">GA0074694_3651</name>
</gene>
<sequence>MAVRRGTVSLAVVLAALTFALPGCGIGDDEPAEEPDRAPAEEAATRSRERVQAYLDAMVAKDVAAGRSQFCATAHEAFDAAATSPNGDFAAHFTVSEATVTDVRPGSRGQEVGTSVTVSVGGRSTTRALLFTVTRSGADWCIAEEAPGDPSAPGGPSEGASPAPTPTTAP</sequence>
<feature type="region of interest" description="Disordered" evidence="1">
    <location>
        <begin position="27"/>
        <end position="46"/>
    </location>
</feature>
<keyword evidence="4" id="KW-1185">Reference proteome</keyword>
<feature type="chain" id="PRO_5038618485" description="DUF4878 domain-containing protein" evidence="2">
    <location>
        <begin position="26"/>
        <end position="170"/>
    </location>
</feature>
<feature type="region of interest" description="Disordered" evidence="1">
    <location>
        <begin position="142"/>
        <end position="170"/>
    </location>
</feature>
<dbReference type="RefSeq" id="WP_091459823.1">
    <property type="nucleotide sequence ID" value="NZ_FMHU01000002.1"/>
</dbReference>
<organism evidence="3 4">
    <name type="scientific">Micromonospora inyonensis</name>
    <dbReference type="NCBI Taxonomy" id="47866"/>
    <lineage>
        <taxon>Bacteria</taxon>
        <taxon>Bacillati</taxon>
        <taxon>Actinomycetota</taxon>
        <taxon>Actinomycetes</taxon>
        <taxon>Micromonosporales</taxon>
        <taxon>Micromonosporaceae</taxon>
        <taxon>Micromonospora</taxon>
    </lineage>
</organism>
<name>A0A1C6S222_9ACTN</name>
<evidence type="ECO:0000256" key="1">
    <source>
        <dbReference type="SAM" id="MobiDB-lite"/>
    </source>
</evidence>
<keyword evidence="2" id="KW-0732">Signal</keyword>
<evidence type="ECO:0008006" key="5">
    <source>
        <dbReference type="Google" id="ProtNLM"/>
    </source>
</evidence>
<evidence type="ECO:0000313" key="4">
    <source>
        <dbReference type="Proteomes" id="UP000198906"/>
    </source>
</evidence>
<dbReference type="Proteomes" id="UP000198906">
    <property type="component" value="Unassembled WGS sequence"/>
</dbReference>
<protein>
    <recommendedName>
        <fullName evidence="5">DUF4878 domain-containing protein</fullName>
    </recommendedName>
</protein>
<dbReference type="AlphaFoldDB" id="A0A1C6S222"/>
<dbReference type="EMBL" id="FMHU01000002">
    <property type="protein sequence ID" value="SCL23448.1"/>
    <property type="molecule type" value="Genomic_DNA"/>
</dbReference>
<evidence type="ECO:0000313" key="3">
    <source>
        <dbReference type="EMBL" id="SCL23448.1"/>
    </source>
</evidence>
<accession>A0A1C6S222</accession>
<evidence type="ECO:0000256" key="2">
    <source>
        <dbReference type="SAM" id="SignalP"/>
    </source>
</evidence>
<proteinExistence type="predicted"/>